<dbReference type="SUPFAM" id="SSF52540">
    <property type="entry name" value="P-loop containing nucleoside triphosphate hydrolases"/>
    <property type="match status" value="1"/>
</dbReference>
<dbReference type="AlphaFoldDB" id="A0AAU7JJ09"/>
<dbReference type="PROSITE" id="PS50893">
    <property type="entry name" value="ABC_TRANSPORTER_2"/>
    <property type="match status" value="1"/>
</dbReference>
<dbReference type="InterPro" id="IPR003439">
    <property type="entry name" value="ABC_transporter-like_ATP-bd"/>
</dbReference>
<dbReference type="InterPro" id="IPR015860">
    <property type="entry name" value="ABC_transpr_TagH-like"/>
</dbReference>
<evidence type="ECO:0000256" key="3">
    <source>
        <dbReference type="ARBA" id="ARBA00022741"/>
    </source>
</evidence>
<evidence type="ECO:0000256" key="1">
    <source>
        <dbReference type="ARBA" id="ARBA00005417"/>
    </source>
</evidence>
<keyword evidence="3" id="KW-0547">Nucleotide-binding</keyword>
<dbReference type="EMBL" id="CP157484">
    <property type="protein sequence ID" value="XBO40182.1"/>
    <property type="molecule type" value="Genomic_DNA"/>
</dbReference>
<dbReference type="Pfam" id="PF00005">
    <property type="entry name" value="ABC_tran"/>
    <property type="match status" value="1"/>
</dbReference>
<dbReference type="RefSeq" id="WP_406857037.1">
    <property type="nucleotide sequence ID" value="NZ_CP157484.1"/>
</dbReference>
<accession>A0AAU7JJ09</accession>
<comment type="similarity">
    <text evidence="1">Belongs to the ABC transporter superfamily.</text>
</comment>
<protein>
    <submittedName>
        <fullName evidence="6">ABC transporter ATP-binding protein</fullName>
    </submittedName>
</protein>
<evidence type="ECO:0000256" key="4">
    <source>
        <dbReference type="ARBA" id="ARBA00022840"/>
    </source>
</evidence>
<dbReference type="Gene3D" id="3.40.50.300">
    <property type="entry name" value="P-loop containing nucleotide triphosphate hydrolases"/>
    <property type="match status" value="1"/>
</dbReference>
<evidence type="ECO:0000259" key="5">
    <source>
        <dbReference type="PROSITE" id="PS50893"/>
    </source>
</evidence>
<organism evidence="6">
    <name type="scientific">Alsobacter sp. KACC 23698</name>
    <dbReference type="NCBI Taxonomy" id="3149229"/>
    <lineage>
        <taxon>Bacteria</taxon>
        <taxon>Pseudomonadati</taxon>
        <taxon>Pseudomonadota</taxon>
        <taxon>Alphaproteobacteria</taxon>
        <taxon>Hyphomicrobiales</taxon>
        <taxon>Alsobacteraceae</taxon>
        <taxon>Alsobacter</taxon>
    </lineage>
</organism>
<dbReference type="InterPro" id="IPR003593">
    <property type="entry name" value="AAA+_ATPase"/>
</dbReference>
<dbReference type="GO" id="GO:0005524">
    <property type="term" value="F:ATP binding"/>
    <property type="evidence" value="ECO:0007669"/>
    <property type="project" value="UniProtKB-KW"/>
</dbReference>
<name>A0AAU7JJ09_9HYPH</name>
<feature type="domain" description="ABC transporter" evidence="5">
    <location>
        <begin position="23"/>
        <end position="250"/>
    </location>
</feature>
<dbReference type="InterPro" id="IPR050683">
    <property type="entry name" value="Bact_Polysacc_Export_ATP-bd"/>
</dbReference>
<proteinExistence type="inferred from homology"/>
<dbReference type="PANTHER" id="PTHR46743:SF2">
    <property type="entry name" value="TEICHOIC ACIDS EXPORT ATP-BINDING PROTEIN TAGH"/>
    <property type="match status" value="1"/>
</dbReference>
<dbReference type="GO" id="GO:0016020">
    <property type="term" value="C:membrane"/>
    <property type="evidence" value="ECO:0007669"/>
    <property type="project" value="InterPro"/>
</dbReference>
<dbReference type="GO" id="GO:0016887">
    <property type="term" value="F:ATP hydrolysis activity"/>
    <property type="evidence" value="ECO:0007669"/>
    <property type="project" value="InterPro"/>
</dbReference>
<dbReference type="GO" id="GO:0140359">
    <property type="term" value="F:ABC-type transporter activity"/>
    <property type="evidence" value="ECO:0007669"/>
    <property type="project" value="InterPro"/>
</dbReference>
<dbReference type="PANTHER" id="PTHR46743">
    <property type="entry name" value="TEICHOIC ACIDS EXPORT ATP-BINDING PROTEIN TAGH"/>
    <property type="match status" value="1"/>
</dbReference>
<gene>
    <name evidence="6" type="ORF">ABEG18_05220</name>
</gene>
<sequence>MTHIHVDHLSIEFPLYHGGGRSLRKAVLSTATGGRVARDENERVLVKALDDISFRLQPGDRLGLVGGNGAGKTTLLRALAGIYEPVRGTVSTQGLITTLIDPNLGMNMDLTGRENIALRGLFSGLGEAQVNALTDDVAEFAELGDFLEMPVRTYSSGMVVRLGFALATAIHPQILLMDEWFLAGDAAFMEKARKRLESLIGGVEILVLSTHLLDVVQRWCTKVIWLEGGKVRHQGDVYSGVHAYMTASGIPI</sequence>
<dbReference type="CDD" id="cd03220">
    <property type="entry name" value="ABC_KpsT_Wzt"/>
    <property type="match status" value="1"/>
</dbReference>
<evidence type="ECO:0000256" key="2">
    <source>
        <dbReference type="ARBA" id="ARBA00022448"/>
    </source>
</evidence>
<reference evidence="6" key="1">
    <citation type="submission" date="2024-05" db="EMBL/GenBank/DDBJ databases">
        <authorList>
            <person name="Kim S."/>
            <person name="Heo J."/>
            <person name="Choi H."/>
            <person name="Choi Y."/>
            <person name="Kwon S.-W."/>
            <person name="Kim Y."/>
        </authorList>
    </citation>
    <scope>NUCLEOTIDE SEQUENCE</scope>
    <source>
        <strain evidence="6">KACC 23698</strain>
    </source>
</reference>
<dbReference type="SMART" id="SM00382">
    <property type="entry name" value="AAA"/>
    <property type="match status" value="1"/>
</dbReference>
<dbReference type="InterPro" id="IPR027417">
    <property type="entry name" value="P-loop_NTPase"/>
</dbReference>
<keyword evidence="2" id="KW-0813">Transport</keyword>
<evidence type="ECO:0000313" key="6">
    <source>
        <dbReference type="EMBL" id="XBO40182.1"/>
    </source>
</evidence>
<keyword evidence="4 6" id="KW-0067">ATP-binding</keyword>